<dbReference type="InterPro" id="IPR052361">
    <property type="entry name" value="F-box_domain"/>
</dbReference>
<dbReference type="InterPro" id="IPR013187">
    <property type="entry name" value="F-box-assoc_dom_typ3"/>
</dbReference>
<keyword evidence="1" id="KW-0732">Signal</keyword>
<dbReference type="PANTHER" id="PTHR31790:SF81">
    <property type="entry name" value="PROTEIN, PUTATIVE-RELATED"/>
    <property type="match status" value="1"/>
</dbReference>
<dbReference type="Pfam" id="PF08268">
    <property type="entry name" value="FBA_3"/>
    <property type="match status" value="1"/>
</dbReference>
<dbReference type="Gene3D" id="1.20.1280.50">
    <property type="match status" value="1"/>
</dbReference>
<feature type="signal peptide" evidence="1">
    <location>
        <begin position="1"/>
        <end position="20"/>
    </location>
</feature>
<feature type="domain" description="F-box" evidence="2">
    <location>
        <begin position="8"/>
        <end position="53"/>
    </location>
</feature>
<dbReference type="AlphaFoldDB" id="A0A2Z6P9L2"/>
<gene>
    <name evidence="3" type="ORF">TSUD_175450</name>
</gene>
<dbReference type="SUPFAM" id="SSF81383">
    <property type="entry name" value="F-box domain"/>
    <property type="match status" value="1"/>
</dbReference>
<proteinExistence type="predicted"/>
<dbReference type="InterPro" id="IPR036047">
    <property type="entry name" value="F-box-like_dom_sf"/>
</dbReference>
<dbReference type="EMBL" id="DF974137">
    <property type="protein sequence ID" value="GAU45632.1"/>
    <property type="molecule type" value="Genomic_DNA"/>
</dbReference>
<evidence type="ECO:0000259" key="2">
    <source>
        <dbReference type="PROSITE" id="PS50181"/>
    </source>
</evidence>
<evidence type="ECO:0000256" key="1">
    <source>
        <dbReference type="SAM" id="SignalP"/>
    </source>
</evidence>
<protein>
    <recommendedName>
        <fullName evidence="2">F-box domain-containing protein</fullName>
    </recommendedName>
</protein>
<organism evidence="3 4">
    <name type="scientific">Trifolium subterraneum</name>
    <name type="common">Subterranean clover</name>
    <dbReference type="NCBI Taxonomy" id="3900"/>
    <lineage>
        <taxon>Eukaryota</taxon>
        <taxon>Viridiplantae</taxon>
        <taxon>Streptophyta</taxon>
        <taxon>Embryophyta</taxon>
        <taxon>Tracheophyta</taxon>
        <taxon>Spermatophyta</taxon>
        <taxon>Magnoliopsida</taxon>
        <taxon>eudicotyledons</taxon>
        <taxon>Gunneridae</taxon>
        <taxon>Pentapetalae</taxon>
        <taxon>rosids</taxon>
        <taxon>fabids</taxon>
        <taxon>Fabales</taxon>
        <taxon>Fabaceae</taxon>
        <taxon>Papilionoideae</taxon>
        <taxon>50 kb inversion clade</taxon>
        <taxon>NPAAA clade</taxon>
        <taxon>Hologalegina</taxon>
        <taxon>IRL clade</taxon>
        <taxon>Trifolieae</taxon>
        <taxon>Trifolium</taxon>
    </lineage>
</organism>
<accession>A0A2Z6P9L2</accession>
<name>A0A2Z6P9L2_TRISU</name>
<dbReference type="Pfam" id="PF00646">
    <property type="entry name" value="F-box"/>
    <property type="match status" value="1"/>
</dbReference>
<dbReference type="NCBIfam" id="TIGR01640">
    <property type="entry name" value="F_box_assoc_1"/>
    <property type="match status" value="1"/>
</dbReference>
<dbReference type="PANTHER" id="PTHR31790">
    <property type="entry name" value="OS02G0783600 PROTEIN"/>
    <property type="match status" value="1"/>
</dbReference>
<dbReference type="PROSITE" id="PS50181">
    <property type="entry name" value="FBOX"/>
    <property type="match status" value="1"/>
</dbReference>
<evidence type="ECO:0000313" key="4">
    <source>
        <dbReference type="Proteomes" id="UP000242715"/>
    </source>
</evidence>
<dbReference type="InterPro" id="IPR017451">
    <property type="entry name" value="F-box-assoc_interact_dom"/>
</dbReference>
<dbReference type="Proteomes" id="UP000242715">
    <property type="component" value="Unassembled WGS sequence"/>
</dbReference>
<reference evidence="4" key="1">
    <citation type="journal article" date="2017" name="Front. Plant Sci.">
        <title>Climate Clever Clovers: New Paradigm to Reduce the Environmental Footprint of Ruminants by Breeding Low Methanogenic Forages Utilizing Haplotype Variation.</title>
        <authorList>
            <person name="Kaur P."/>
            <person name="Appels R."/>
            <person name="Bayer P.E."/>
            <person name="Keeble-Gagnere G."/>
            <person name="Wang J."/>
            <person name="Hirakawa H."/>
            <person name="Shirasawa K."/>
            <person name="Vercoe P."/>
            <person name="Stefanova K."/>
            <person name="Durmic Z."/>
            <person name="Nichols P."/>
            <person name="Revell C."/>
            <person name="Isobe S.N."/>
            <person name="Edwards D."/>
            <person name="Erskine W."/>
        </authorList>
    </citation>
    <scope>NUCLEOTIDE SEQUENCE [LARGE SCALE GENOMIC DNA]</scope>
    <source>
        <strain evidence="4">cv. Daliak</strain>
    </source>
</reference>
<evidence type="ECO:0000313" key="3">
    <source>
        <dbReference type="EMBL" id="GAU45632.1"/>
    </source>
</evidence>
<feature type="chain" id="PRO_5016255978" description="F-box domain-containing protein" evidence="1">
    <location>
        <begin position="21"/>
        <end position="402"/>
    </location>
</feature>
<dbReference type="SMART" id="SM00256">
    <property type="entry name" value="FBOX"/>
    <property type="match status" value="1"/>
</dbReference>
<dbReference type="OrthoDB" id="591557at2759"/>
<keyword evidence="4" id="KW-1185">Reference proteome</keyword>
<dbReference type="InterPro" id="IPR001810">
    <property type="entry name" value="F-box_dom"/>
</dbReference>
<sequence length="402" mass="45757">MDSNSDPKSFLLLLFNELLSEILLLLPIKTLMQMKCVCKSLKTLISDPAFVKLHLQRSSLNTHLALIPDWSTMPDQDKDCSFVPVPTSRLIEDPNITIHYDPYYRLADMDCRSVVGSCNGLICLLDYSYTTDHRHTWIRFWNPATNKLSEKLGYLCHDRHNSVSDFFRFTFGYDITNDIYKVVAFSINKVKVFDFGGNVWRNIQSFPVVPFDLEPSKLHCHPFVNDGVYVSGTINWLAIRNKTEYEWDDITIEQFVIVSLDLATETYQQLLPPSGFVEVPSVEPSVTVLMDCLCFSHRFEETHFVLWKMMEFGVQESWTQFLKISFQDLQIDYGISNWYAYDWQLFLFPLCASDSSNTLIMAGNRGSIRPTGPSNLVHGSVLASSGSNTLPIAVVGEGAGTT</sequence>